<dbReference type="EMBL" id="MTKT01005400">
    <property type="protein sequence ID" value="OWM67026.1"/>
    <property type="molecule type" value="Genomic_DNA"/>
</dbReference>
<protein>
    <submittedName>
        <fullName evidence="1">Uncharacterized protein</fullName>
    </submittedName>
</protein>
<reference evidence="2" key="1">
    <citation type="journal article" date="2017" name="Plant J.">
        <title>The pomegranate (Punica granatum L.) genome and the genomics of punicalagin biosynthesis.</title>
        <authorList>
            <person name="Qin G."/>
            <person name="Xu C."/>
            <person name="Ming R."/>
            <person name="Tang H."/>
            <person name="Guyot R."/>
            <person name="Kramer E.M."/>
            <person name="Hu Y."/>
            <person name="Yi X."/>
            <person name="Qi Y."/>
            <person name="Xu X."/>
            <person name="Gao Z."/>
            <person name="Pan H."/>
            <person name="Jian J."/>
            <person name="Tian Y."/>
            <person name="Yue Z."/>
            <person name="Xu Y."/>
        </authorList>
    </citation>
    <scope>NUCLEOTIDE SEQUENCE [LARGE SCALE GENOMIC DNA]</scope>
    <source>
        <strain evidence="2">cv. Dabenzi</strain>
    </source>
</reference>
<proteinExistence type="predicted"/>
<organism evidence="1 2">
    <name type="scientific">Punica granatum</name>
    <name type="common">Pomegranate</name>
    <dbReference type="NCBI Taxonomy" id="22663"/>
    <lineage>
        <taxon>Eukaryota</taxon>
        <taxon>Viridiplantae</taxon>
        <taxon>Streptophyta</taxon>
        <taxon>Embryophyta</taxon>
        <taxon>Tracheophyta</taxon>
        <taxon>Spermatophyta</taxon>
        <taxon>Magnoliopsida</taxon>
        <taxon>eudicotyledons</taxon>
        <taxon>Gunneridae</taxon>
        <taxon>Pentapetalae</taxon>
        <taxon>rosids</taxon>
        <taxon>malvids</taxon>
        <taxon>Myrtales</taxon>
        <taxon>Lythraceae</taxon>
        <taxon>Punica</taxon>
    </lineage>
</organism>
<accession>A0A218W312</accession>
<name>A0A218W312_PUNGR</name>
<evidence type="ECO:0000313" key="1">
    <source>
        <dbReference type="EMBL" id="OWM67026.1"/>
    </source>
</evidence>
<evidence type="ECO:0000313" key="2">
    <source>
        <dbReference type="Proteomes" id="UP000197138"/>
    </source>
</evidence>
<comment type="caution">
    <text evidence="1">The sequence shown here is derived from an EMBL/GenBank/DDBJ whole genome shotgun (WGS) entry which is preliminary data.</text>
</comment>
<gene>
    <name evidence="1" type="ORF">CDL15_Pgr000478</name>
</gene>
<dbReference type="Proteomes" id="UP000197138">
    <property type="component" value="Unassembled WGS sequence"/>
</dbReference>
<dbReference type="AlphaFoldDB" id="A0A218W312"/>
<sequence length="55" mass="6622">MPIYQNYYNKVTLQEPARSLRDIENSLRHWNARLNYDSLCLTRHHHPDELDGKAK</sequence>